<proteinExistence type="predicted"/>
<organism evidence="3 4">
    <name type="scientific">Aphanomyces stellatus</name>
    <dbReference type="NCBI Taxonomy" id="120398"/>
    <lineage>
        <taxon>Eukaryota</taxon>
        <taxon>Sar</taxon>
        <taxon>Stramenopiles</taxon>
        <taxon>Oomycota</taxon>
        <taxon>Saprolegniomycetes</taxon>
        <taxon>Saprolegniales</taxon>
        <taxon>Verrucalvaceae</taxon>
        <taxon>Aphanomyces</taxon>
    </lineage>
</organism>
<protein>
    <submittedName>
        <fullName evidence="3">Aste57867_2302 protein</fullName>
    </submittedName>
</protein>
<dbReference type="Proteomes" id="UP000332933">
    <property type="component" value="Unassembled WGS sequence"/>
</dbReference>
<evidence type="ECO:0000313" key="3">
    <source>
        <dbReference type="EMBL" id="VFT79505.1"/>
    </source>
</evidence>
<reference evidence="2" key="2">
    <citation type="submission" date="2019-06" db="EMBL/GenBank/DDBJ databases">
        <title>Genomics analysis of Aphanomyces spp. identifies a new class of oomycete effector associated with host adaptation.</title>
        <authorList>
            <person name="Gaulin E."/>
        </authorList>
    </citation>
    <scope>NUCLEOTIDE SEQUENCE</scope>
    <source>
        <strain evidence="2">CBS 578.67</strain>
    </source>
</reference>
<gene>
    <name evidence="3" type="primary">Aste57867_2302</name>
    <name evidence="2" type="ORF">As57867_002297</name>
    <name evidence="3" type="ORF">ASTE57867_2302</name>
</gene>
<feature type="transmembrane region" description="Helical" evidence="1">
    <location>
        <begin position="12"/>
        <end position="33"/>
    </location>
</feature>
<evidence type="ECO:0000313" key="2">
    <source>
        <dbReference type="EMBL" id="KAF0717420.1"/>
    </source>
</evidence>
<name>A0A485KB04_9STRA</name>
<dbReference type="OrthoDB" id="183047at2759"/>
<feature type="transmembrane region" description="Helical" evidence="1">
    <location>
        <begin position="84"/>
        <end position="102"/>
    </location>
</feature>
<accession>A0A485KB04</accession>
<keyword evidence="4" id="KW-1185">Reference proteome</keyword>
<keyword evidence="1" id="KW-0472">Membrane</keyword>
<dbReference type="AlphaFoldDB" id="A0A485KB04"/>
<evidence type="ECO:0000256" key="1">
    <source>
        <dbReference type="SAM" id="Phobius"/>
    </source>
</evidence>
<sequence>MTLLHTHHKSVGVMRISLFNLLLGVTEQNVFLVMLLRRVAPHILTPANYQASAVYYVVSRVLLTSLCIYALVDVASEPEMQSGWSSVALVGYAVLLLAQIGTQCVSAQAQASLGHKVDKLD</sequence>
<reference evidence="3 4" key="1">
    <citation type="submission" date="2019-03" db="EMBL/GenBank/DDBJ databases">
        <authorList>
            <person name="Gaulin E."/>
            <person name="Dumas B."/>
        </authorList>
    </citation>
    <scope>NUCLEOTIDE SEQUENCE [LARGE SCALE GENOMIC DNA]</scope>
    <source>
        <strain evidence="3">CBS 568.67</strain>
    </source>
</reference>
<keyword evidence="1" id="KW-1133">Transmembrane helix</keyword>
<evidence type="ECO:0000313" key="4">
    <source>
        <dbReference type="Proteomes" id="UP000332933"/>
    </source>
</evidence>
<keyword evidence="1" id="KW-0812">Transmembrane</keyword>
<dbReference type="EMBL" id="VJMH01000252">
    <property type="protein sequence ID" value="KAF0717420.1"/>
    <property type="molecule type" value="Genomic_DNA"/>
</dbReference>
<dbReference type="EMBL" id="CAADRA010000252">
    <property type="protein sequence ID" value="VFT79505.1"/>
    <property type="molecule type" value="Genomic_DNA"/>
</dbReference>
<feature type="transmembrane region" description="Helical" evidence="1">
    <location>
        <begin position="53"/>
        <end position="72"/>
    </location>
</feature>